<name>A0ABN7VKF0_GIGMA</name>
<feature type="non-terminal residue" evidence="1">
    <location>
        <position position="41"/>
    </location>
</feature>
<reference evidence="1 2" key="1">
    <citation type="submission" date="2021-06" db="EMBL/GenBank/DDBJ databases">
        <authorList>
            <person name="Kallberg Y."/>
            <person name="Tangrot J."/>
            <person name="Rosling A."/>
        </authorList>
    </citation>
    <scope>NUCLEOTIDE SEQUENCE [LARGE SCALE GENOMIC DNA]</scope>
    <source>
        <strain evidence="1 2">120-4 pot B 10/14</strain>
    </source>
</reference>
<proteinExistence type="predicted"/>
<evidence type="ECO:0000313" key="1">
    <source>
        <dbReference type="EMBL" id="CAG8781765.1"/>
    </source>
</evidence>
<accession>A0ABN7VKF0</accession>
<organism evidence="1 2">
    <name type="scientific">Gigaspora margarita</name>
    <dbReference type="NCBI Taxonomy" id="4874"/>
    <lineage>
        <taxon>Eukaryota</taxon>
        <taxon>Fungi</taxon>
        <taxon>Fungi incertae sedis</taxon>
        <taxon>Mucoromycota</taxon>
        <taxon>Glomeromycotina</taxon>
        <taxon>Glomeromycetes</taxon>
        <taxon>Diversisporales</taxon>
        <taxon>Gigasporaceae</taxon>
        <taxon>Gigaspora</taxon>
    </lineage>
</organism>
<dbReference type="EMBL" id="CAJVQB010016859">
    <property type="protein sequence ID" value="CAG8781765.1"/>
    <property type="molecule type" value="Genomic_DNA"/>
</dbReference>
<evidence type="ECO:0000313" key="2">
    <source>
        <dbReference type="Proteomes" id="UP000789901"/>
    </source>
</evidence>
<sequence length="41" mass="4909">MSRVLYSLDAVVIAEHRISTYIKNQVMEQHYQQKHHLSPKE</sequence>
<dbReference type="Proteomes" id="UP000789901">
    <property type="component" value="Unassembled WGS sequence"/>
</dbReference>
<comment type="caution">
    <text evidence="1">The sequence shown here is derived from an EMBL/GenBank/DDBJ whole genome shotgun (WGS) entry which is preliminary data.</text>
</comment>
<protein>
    <submittedName>
        <fullName evidence="1">5836_t:CDS:1</fullName>
    </submittedName>
</protein>
<keyword evidence="2" id="KW-1185">Reference proteome</keyword>
<gene>
    <name evidence="1" type="ORF">GMARGA_LOCUS19829</name>
</gene>